<evidence type="ECO:0000256" key="1">
    <source>
        <dbReference type="SAM" id="MobiDB-lite"/>
    </source>
</evidence>
<keyword evidence="3" id="KW-1185">Reference proteome</keyword>
<feature type="compositionally biased region" description="Gly residues" evidence="1">
    <location>
        <begin position="61"/>
        <end position="70"/>
    </location>
</feature>
<protein>
    <recommendedName>
        <fullName evidence="4">Stress-induced acidophilic repeat motif-containing protein</fullName>
    </recommendedName>
</protein>
<dbReference type="Proteomes" id="UP001267710">
    <property type="component" value="Unassembled WGS sequence"/>
</dbReference>
<reference evidence="2 3" key="1">
    <citation type="submission" date="2023-08" db="EMBL/GenBank/DDBJ databases">
        <title>Functional and genomic diversity of the sorghum phyllosphere microbiome.</title>
        <authorList>
            <person name="Shade A."/>
        </authorList>
    </citation>
    <scope>NUCLEOTIDE SEQUENCE [LARGE SCALE GENOMIC DNA]</scope>
    <source>
        <strain evidence="2 3">SORGH_AS_0335</strain>
    </source>
</reference>
<feature type="compositionally biased region" description="Basic and acidic residues" evidence="1">
    <location>
        <begin position="1"/>
        <end position="44"/>
    </location>
</feature>
<dbReference type="EMBL" id="JAVIZX010000001">
    <property type="protein sequence ID" value="MDR6213599.1"/>
    <property type="molecule type" value="Genomic_DNA"/>
</dbReference>
<gene>
    <name evidence="2" type="ORF">QE399_001288</name>
</gene>
<feature type="region of interest" description="Disordered" evidence="1">
    <location>
        <begin position="1"/>
        <end position="70"/>
    </location>
</feature>
<proteinExistence type="predicted"/>
<evidence type="ECO:0000313" key="3">
    <source>
        <dbReference type="Proteomes" id="UP001267710"/>
    </source>
</evidence>
<organism evidence="2 3">
    <name type="scientific">Paracidovorax wautersii</name>
    <dbReference type="NCBI Taxonomy" id="1177982"/>
    <lineage>
        <taxon>Bacteria</taxon>
        <taxon>Pseudomonadati</taxon>
        <taxon>Pseudomonadota</taxon>
        <taxon>Betaproteobacteria</taxon>
        <taxon>Burkholderiales</taxon>
        <taxon>Comamonadaceae</taxon>
        <taxon>Paracidovorax</taxon>
    </lineage>
</organism>
<sequence>MANDKQEPGTGKVENDHNRQGDQEPTQKNEGRRTPESRHDRDAHIGSGNQVQSRQGSAGSSSGGGGRGAG</sequence>
<comment type="caution">
    <text evidence="2">The sequence shown here is derived from an EMBL/GenBank/DDBJ whole genome shotgun (WGS) entry which is preliminary data.</text>
</comment>
<dbReference type="RefSeq" id="WP_309827199.1">
    <property type="nucleotide sequence ID" value="NZ_JAVIZX010000001.1"/>
</dbReference>
<evidence type="ECO:0008006" key="4">
    <source>
        <dbReference type="Google" id="ProtNLM"/>
    </source>
</evidence>
<name>A0ABU1I8P8_9BURK</name>
<accession>A0ABU1I8P8</accession>
<evidence type="ECO:0000313" key="2">
    <source>
        <dbReference type="EMBL" id="MDR6213599.1"/>
    </source>
</evidence>